<dbReference type="EMBL" id="CP134206">
    <property type="protein sequence ID" value="WND05725.1"/>
    <property type="molecule type" value="Genomic_DNA"/>
</dbReference>
<protein>
    <recommendedName>
        <fullName evidence="5">Lipoprotein</fullName>
    </recommendedName>
</protein>
<gene>
    <name evidence="3" type="ORF">RHP80_00685</name>
</gene>
<dbReference type="Proteomes" id="UP001256400">
    <property type="component" value="Chromosome"/>
</dbReference>
<evidence type="ECO:0000256" key="2">
    <source>
        <dbReference type="SAM" id="SignalP"/>
    </source>
</evidence>
<name>A0AB38YWH9_9GAMM</name>
<dbReference type="PROSITE" id="PS51257">
    <property type="entry name" value="PROKAR_LIPOPROTEIN"/>
    <property type="match status" value="1"/>
</dbReference>
<sequence length="63" mass="7263">MTKLKAILASVLVTSTVLTAGCVVDPFGYDGPHHRDGHGRYDRDHRGWDDRGRYDHRGWDNRR</sequence>
<dbReference type="GeneID" id="67510319"/>
<evidence type="ECO:0000256" key="1">
    <source>
        <dbReference type="SAM" id="MobiDB-lite"/>
    </source>
</evidence>
<accession>A0AB38YWH9</accession>
<evidence type="ECO:0000313" key="3">
    <source>
        <dbReference type="EMBL" id="WND05725.1"/>
    </source>
</evidence>
<feature type="chain" id="PRO_5044264596" description="Lipoprotein" evidence="2">
    <location>
        <begin position="21"/>
        <end position="63"/>
    </location>
</feature>
<dbReference type="AlphaFoldDB" id="A0AB38YWH9"/>
<reference evidence="3" key="1">
    <citation type="submission" date="2023-09" db="EMBL/GenBank/DDBJ databases">
        <title>Acinetobacter soli.</title>
        <authorList>
            <person name="Kim B."/>
            <person name="Kim D."/>
            <person name="Park D."/>
        </authorList>
    </citation>
    <scope>NUCLEOTIDE SEQUENCE</scope>
    <source>
        <strain evidence="3">2023.05</strain>
    </source>
</reference>
<dbReference type="RefSeq" id="WP_055415053.1">
    <property type="nucleotide sequence ID" value="NZ_BKLW01000005.1"/>
</dbReference>
<evidence type="ECO:0008006" key="5">
    <source>
        <dbReference type="Google" id="ProtNLM"/>
    </source>
</evidence>
<feature type="signal peptide" evidence="2">
    <location>
        <begin position="1"/>
        <end position="20"/>
    </location>
</feature>
<organism evidence="3 4">
    <name type="scientific">Acinetobacter soli</name>
    <dbReference type="NCBI Taxonomy" id="487316"/>
    <lineage>
        <taxon>Bacteria</taxon>
        <taxon>Pseudomonadati</taxon>
        <taxon>Pseudomonadota</taxon>
        <taxon>Gammaproteobacteria</taxon>
        <taxon>Moraxellales</taxon>
        <taxon>Moraxellaceae</taxon>
        <taxon>Acinetobacter</taxon>
    </lineage>
</organism>
<evidence type="ECO:0000313" key="4">
    <source>
        <dbReference type="Proteomes" id="UP001256400"/>
    </source>
</evidence>
<proteinExistence type="predicted"/>
<feature type="region of interest" description="Disordered" evidence="1">
    <location>
        <begin position="30"/>
        <end position="63"/>
    </location>
</feature>
<feature type="compositionally biased region" description="Basic and acidic residues" evidence="1">
    <location>
        <begin position="31"/>
        <end position="63"/>
    </location>
</feature>
<keyword evidence="2" id="KW-0732">Signal</keyword>